<dbReference type="Proteomes" id="UP000276133">
    <property type="component" value="Unassembled WGS sequence"/>
</dbReference>
<protein>
    <submittedName>
        <fullName evidence="2">Uncharacterized protein</fullName>
    </submittedName>
</protein>
<gene>
    <name evidence="2" type="ORF">BpHYR1_050283</name>
</gene>
<feature type="transmembrane region" description="Helical" evidence="1">
    <location>
        <begin position="15"/>
        <end position="39"/>
    </location>
</feature>
<comment type="caution">
    <text evidence="2">The sequence shown here is derived from an EMBL/GenBank/DDBJ whole genome shotgun (WGS) entry which is preliminary data.</text>
</comment>
<dbReference type="EMBL" id="REGN01000685">
    <property type="protein sequence ID" value="RNA40020.1"/>
    <property type="molecule type" value="Genomic_DNA"/>
</dbReference>
<sequence length="177" mass="20767">MIFKSEREIINYQNYSFVLLYLIINLKKDFLGAYFLGSLNKLPYLARKSSLSLYLSVCQIKSLAFKIFLYFLTLNIRFYSGRKIHAEMKNEIANFAKSLSQVNLFLLKSFDFYCLELERFEFKVSKLSLVEHFRPSEESLPDLTDSVSFKLPLLFLFTGSLCFINSLPNQNRSHSHH</sequence>
<evidence type="ECO:0000313" key="2">
    <source>
        <dbReference type="EMBL" id="RNA40020.1"/>
    </source>
</evidence>
<accession>A0A3M7SWQ8</accession>
<keyword evidence="3" id="KW-1185">Reference proteome</keyword>
<keyword evidence="1" id="KW-0812">Transmembrane</keyword>
<evidence type="ECO:0000313" key="3">
    <source>
        <dbReference type="Proteomes" id="UP000276133"/>
    </source>
</evidence>
<evidence type="ECO:0000256" key="1">
    <source>
        <dbReference type="SAM" id="Phobius"/>
    </source>
</evidence>
<reference evidence="2 3" key="1">
    <citation type="journal article" date="2018" name="Sci. Rep.">
        <title>Genomic signatures of local adaptation to the degree of environmental predictability in rotifers.</title>
        <authorList>
            <person name="Franch-Gras L."/>
            <person name="Hahn C."/>
            <person name="Garcia-Roger E.M."/>
            <person name="Carmona M.J."/>
            <person name="Serra M."/>
            <person name="Gomez A."/>
        </authorList>
    </citation>
    <scope>NUCLEOTIDE SEQUENCE [LARGE SCALE GENOMIC DNA]</scope>
    <source>
        <strain evidence="2">HYR1</strain>
    </source>
</reference>
<keyword evidence="1" id="KW-1133">Transmembrane helix</keyword>
<dbReference type="AlphaFoldDB" id="A0A3M7SWQ8"/>
<keyword evidence="1" id="KW-0472">Membrane</keyword>
<organism evidence="2 3">
    <name type="scientific">Brachionus plicatilis</name>
    <name type="common">Marine rotifer</name>
    <name type="synonym">Brachionus muelleri</name>
    <dbReference type="NCBI Taxonomy" id="10195"/>
    <lineage>
        <taxon>Eukaryota</taxon>
        <taxon>Metazoa</taxon>
        <taxon>Spiralia</taxon>
        <taxon>Gnathifera</taxon>
        <taxon>Rotifera</taxon>
        <taxon>Eurotatoria</taxon>
        <taxon>Monogononta</taxon>
        <taxon>Pseudotrocha</taxon>
        <taxon>Ploima</taxon>
        <taxon>Brachionidae</taxon>
        <taxon>Brachionus</taxon>
    </lineage>
</organism>
<feature type="transmembrane region" description="Helical" evidence="1">
    <location>
        <begin position="51"/>
        <end position="72"/>
    </location>
</feature>
<name>A0A3M7SWQ8_BRAPC</name>
<proteinExistence type="predicted"/>